<sequence length="90" mass="10196">MSLKLVRSFIGFGQPNWSLFGTFRRRRRHLIGTQKKRQIERVGPTIKKEKRIAQVGEAPFIHGSLKRAPLGTNGCFSLEGCETVRLCQLG</sequence>
<organism evidence="1 2">
    <name type="scientific">Caerostris extrusa</name>
    <name type="common">Bark spider</name>
    <name type="synonym">Caerostris bankana</name>
    <dbReference type="NCBI Taxonomy" id="172846"/>
    <lineage>
        <taxon>Eukaryota</taxon>
        <taxon>Metazoa</taxon>
        <taxon>Ecdysozoa</taxon>
        <taxon>Arthropoda</taxon>
        <taxon>Chelicerata</taxon>
        <taxon>Arachnida</taxon>
        <taxon>Araneae</taxon>
        <taxon>Araneomorphae</taxon>
        <taxon>Entelegynae</taxon>
        <taxon>Araneoidea</taxon>
        <taxon>Araneidae</taxon>
        <taxon>Caerostris</taxon>
    </lineage>
</organism>
<reference evidence="1 2" key="1">
    <citation type="submission" date="2021-06" db="EMBL/GenBank/DDBJ databases">
        <title>Caerostris extrusa draft genome.</title>
        <authorList>
            <person name="Kono N."/>
            <person name="Arakawa K."/>
        </authorList>
    </citation>
    <scope>NUCLEOTIDE SEQUENCE [LARGE SCALE GENOMIC DNA]</scope>
</reference>
<protein>
    <submittedName>
        <fullName evidence="1">Uncharacterized protein</fullName>
    </submittedName>
</protein>
<evidence type="ECO:0000313" key="2">
    <source>
        <dbReference type="Proteomes" id="UP001054945"/>
    </source>
</evidence>
<dbReference type="EMBL" id="BPLR01017111">
    <property type="protein sequence ID" value="GIY88848.1"/>
    <property type="molecule type" value="Genomic_DNA"/>
</dbReference>
<name>A0AAV4X4Y5_CAEEX</name>
<comment type="caution">
    <text evidence="1">The sequence shown here is derived from an EMBL/GenBank/DDBJ whole genome shotgun (WGS) entry which is preliminary data.</text>
</comment>
<accession>A0AAV4X4Y5</accession>
<proteinExistence type="predicted"/>
<keyword evidence="2" id="KW-1185">Reference proteome</keyword>
<dbReference type="Proteomes" id="UP001054945">
    <property type="component" value="Unassembled WGS sequence"/>
</dbReference>
<evidence type="ECO:0000313" key="1">
    <source>
        <dbReference type="EMBL" id="GIY88848.1"/>
    </source>
</evidence>
<gene>
    <name evidence="1" type="ORF">CEXT_242141</name>
</gene>
<dbReference type="AlphaFoldDB" id="A0AAV4X4Y5"/>